<feature type="domain" description="Metallo-beta-lactamase" evidence="3">
    <location>
        <begin position="43"/>
        <end position="234"/>
    </location>
</feature>
<dbReference type="InterPro" id="IPR052159">
    <property type="entry name" value="Competence_DNA_uptake"/>
</dbReference>
<proteinExistence type="predicted"/>
<keyword evidence="2" id="KW-0732">Signal</keyword>
<dbReference type="PANTHER" id="PTHR30619">
    <property type="entry name" value="DNA INTERNALIZATION/COMPETENCE PROTEIN COMEC/REC2"/>
    <property type="match status" value="1"/>
</dbReference>
<dbReference type="PANTHER" id="PTHR30619:SF7">
    <property type="entry name" value="BETA-LACTAMASE DOMAIN PROTEIN"/>
    <property type="match status" value="1"/>
</dbReference>
<feature type="signal peptide" evidence="2">
    <location>
        <begin position="1"/>
        <end position="30"/>
    </location>
</feature>
<feature type="region of interest" description="Disordered" evidence="1">
    <location>
        <begin position="279"/>
        <end position="322"/>
    </location>
</feature>
<dbReference type="SMART" id="SM00849">
    <property type="entry name" value="Lactamase_B"/>
    <property type="match status" value="1"/>
</dbReference>
<dbReference type="SUPFAM" id="SSF56281">
    <property type="entry name" value="Metallo-hydrolase/oxidoreductase"/>
    <property type="match status" value="1"/>
</dbReference>
<dbReference type="InterPro" id="IPR035681">
    <property type="entry name" value="ComA-like_MBL"/>
</dbReference>
<comment type="caution">
    <text evidence="4">The sequence shown here is derived from an EMBL/GenBank/DDBJ whole genome shotgun (WGS) entry which is preliminary data.</text>
</comment>
<dbReference type="Proteomes" id="UP001431199">
    <property type="component" value="Unassembled WGS sequence"/>
</dbReference>
<reference evidence="4" key="1">
    <citation type="submission" date="2022-09" db="EMBL/GenBank/DDBJ databases">
        <title>Eubacterium sp. LFL-14 isolated from human feces.</title>
        <authorList>
            <person name="Liu F."/>
        </authorList>
    </citation>
    <scope>NUCLEOTIDE SEQUENCE</scope>
    <source>
        <strain evidence="4">LFL-14</strain>
    </source>
</reference>
<dbReference type="CDD" id="cd07731">
    <property type="entry name" value="ComA-like_MBL-fold"/>
    <property type="match status" value="1"/>
</dbReference>
<evidence type="ECO:0000313" key="5">
    <source>
        <dbReference type="Proteomes" id="UP001431199"/>
    </source>
</evidence>
<name>A0ABT2LWY1_9FIRM</name>
<sequence length="365" mass="39778">MKKIKNLKYVIAMMMMALFVSLGNTNNVDAAAKLKVHFVDVGQGDATLVQYGHSYSLIDTGKESNYLDLKDYLKKIGVKKISSLILTHPDSDHIGGADLVIRDYNVKTVYMTDKRAKTREYYEVLNAADNFNAKIKKVTKSDKIPFGKLKGDVLSADAKADDTNDSSIIILLKNKKNSFLFTGDASAKLENTITEEYDTNIDVLKVSHHGSGYSSAALFLKKASPKISVISVGKNNSYGHPEKYALKRIKKFSDKVYRTDEDGTVVVTSNGDKLKVSTTVANTNKSSKTSTKSSSTSKSSSSSSNSAKYSSTTTSSSTTSSTTVYITNTGSKYHEAGCRYLSSSKISISLTDAKNKGYTPCSFCH</sequence>
<gene>
    <name evidence="4" type="ORF">N5B56_01665</name>
</gene>
<dbReference type="InterPro" id="IPR036866">
    <property type="entry name" value="RibonucZ/Hydroxyglut_hydro"/>
</dbReference>
<evidence type="ECO:0000256" key="1">
    <source>
        <dbReference type="SAM" id="MobiDB-lite"/>
    </source>
</evidence>
<dbReference type="RefSeq" id="WP_260978230.1">
    <property type="nucleotide sequence ID" value="NZ_JAODBU010000002.1"/>
</dbReference>
<evidence type="ECO:0000259" key="3">
    <source>
        <dbReference type="SMART" id="SM00849"/>
    </source>
</evidence>
<dbReference type="Pfam" id="PF00753">
    <property type="entry name" value="Lactamase_B"/>
    <property type="match status" value="1"/>
</dbReference>
<organism evidence="4 5">
    <name type="scientific">Eubacterium album</name>
    <dbReference type="NCBI Taxonomy" id="2978477"/>
    <lineage>
        <taxon>Bacteria</taxon>
        <taxon>Bacillati</taxon>
        <taxon>Bacillota</taxon>
        <taxon>Clostridia</taxon>
        <taxon>Eubacteriales</taxon>
        <taxon>Eubacteriaceae</taxon>
        <taxon>Eubacterium</taxon>
    </lineage>
</organism>
<dbReference type="InterPro" id="IPR001279">
    <property type="entry name" value="Metallo-B-lactamas"/>
</dbReference>
<evidence type="ECO:0000313" key="4">
    <source>
        <dbReference type="EMBL" id="MCT7397794.1"/>
    </source>
</evidence>
<keyword evidence="5" id="KW-1185">Reference proteome</keyword>
<dbReference type="Gene3D" id="3.60.15.10">
    <property type="entry name" value="Ribonuclease Z/Hydroxyacylglutathione hydrolase-like"/>
    <property type="match status" value="1"/>
</dbReference>
<dbReference type="EMBL" id="JAODBU010000002">
    <property type="protein sequence ID" value="MCT7397794.1"/>
    <property type="molecule type" value="Genomic_DNA"/>
</dbReference>
<protein>
    <submittedName>
        <fullName evidence="4">MBL fold metallo-hydrolase</fullName>
    </submittedName>
</protein>
<accession>A0ABT2LWY1</accession>
<evidence type="ECO:0000256" key="2">
    <source>
        <dbReference type="SAM" id="SignalP"/>
    </source>
</evidence>
<feature type="chain" id="PRO_5046467783" evidence="2">
    <location>
        <begin position="31"/>
        <end position="365"/>
    </location>
</feature>